<dbReference type="Pfam" id="PF00023">
    <property type="entry name" value="Ank"/>
    <property type="match status" value="1"/>
</dbReference>
<proteinExistence type="predicted"/>
<feature type="repeat" description="ANK" evidence="1">
    <location>
        <begin position="286"/>
        <end position="318"/>
    </location>
</feature>
<name>A0ABN8RGE3_9CNID</name>
<dbReference type="Proteomes" id="UP001159405">
    <property type="component" value="Unassembled WGS sequence"/>
</dbReference>
<feature type="region of interest" description="Disordered" evidence="2">
    <location>
        <begin position="1"/>
        <end position="21"/>
    </location>
</feature>
<feature type="repeat" description="ANK" evidence="1">
    <location>
        <begin position="180"/>
        <end position="216"/>
    </location>
</feature>
<keyword evidence="1" id="KW-0040">ANK repeat</keyword>
<dbReference type="PANTHER" id="PTHR24118:SF99">
    <property type="entry name" value="POTE ANKYRIN DOMAIN FAMILY MEMBER 3C-RELATED"/>
    <property type="match status" value="1"/>
</dbReference>
<dbReference type="PROSITE" id="PS50297">
    <property type="entry name" value="ANK_REP_REGION"/>
    <property type="match status" value="8"/>
</dbReference>
<feature type="repeat" description="ANK" evidence="1">
    <location>
        <begin position="218"/>
        <end position="250"/>
    </location>
</feature>
<dbReference type="InterPro" id="IPR036770">
    <property type="entry name" value="Ankyrin_rpt-contain_sf"/>
</dbReference>
<evidence type="ECO:0000256" key="1">
    <source>
        <dbReference type="PROSITE-ProRule" id="PRU00023"/>
    </source>
</evidence>
<dbReference type="PROSITE" id="PS50088">
    <property type="entry name" value="ANK_REPEAT"/>
    <property type="match status" value="8"/>
</dbReference>
<evidence type="ECO:0000313" key="3">
    <source>
        <dbReference type="EMBL" id="CAH3178474.1"/>
    </source>
</evidence>
<feature type="compositionally biased region" description="Polar residues" evidence="2">
    <location>
        <begin position="1"/>
        <end position="13"/>
    </location>
</feature>
<accession>A0ABN8RGE3</accession>
<dbReference type="SMART" id="SM00248">
    <property type="entry name" value="ANK"/>
    <property type="match status" value="11"/>
</dbReference>
<dbReference type="InterPro" id="IPR002110">
    <property type="entry name" value="Ankyrin_rpt"/>
</dbReference>
<sequence length="778" mass="86384">MAHNSLRSSTSSFGRKRTNSDDSRKEVFEAAKSGNSVLLNEVLNNLDSTERISVLGADFQYIGDGWSWQVSEKSADWVTPLIVSVRNGNLDCVKVLLKYGADIEERGDFMRHYKSCTPLLVAATCGNVEMLRFLVENGANVNGTDDFGLTPLMAAVANQFLDAVTFLIDQGADVNLQDGSGLTALHYATEVSIDPSSCLIVKQLINRGANINAVTKYDMLTPLMLACKNKNVSVVNCLLQNGANVALTDDNGWTALHFVVDEFNDSSEILRSLLNYGADVNARSIDNETPLMVASRSRDVETVTLLIEQGAYVDLQDQKDNTALHNAVSRKSEEIVGTLLNAGASNLCNSQRMTSLLLACSKGYVAMVENLIKQPEITKEQRINALELLGASVLIEECMLENADLHDWKGFKYIKHGMMERFADPSHPLFKQEMEPVEAYQNRRECQTLEELAEIEGDRDAVIMESLIIQERIMGRNYEDLIAVIRNIAHYYEDHDLSSCIKLFRHAMKMAPKCDLSAVHDLSIITSALFNRFENGDLSKKEDFLDALDQTILDYDCEMQRKMTNEQDSGYHVLYLFDSLQELVFMISKFECADEGRLSSSALLLKTISNLNLRDGDSNTILHQFALHHGRCSSYSYAGAVKLLLNAGFNVNAINGNGDTALHIVATLKPGDDEIHLLTDMLQVLFDGGAHHDFVNNDGKTPMDVAGTDEARMILSERRKLDLKCISARAVKRPASLSSDNFLPVAIILPTERAHSFGMIWIRISDPRSHRSVVISSV</sequence>
<feature type="repeat" description="ANK" evidence="1">
    <location>
        <begin position="114"/>
        <end position="146"/>
    </location>
</feature>
<feature type="repeat" description="ANK" evidence="1">
    <location>
        <begin position="251"/>
        <end position="285"/>
    </location>
</feature>
<dbReference type="EMBL" id="CALNXK010000240">
    <property type="protein sequence ID" value="CAH3178474.1"/>
    <property type="molecule type" value="Genomic_DNA"/>
</dbReference>
<protein>
    <submittedName>
        <fullName evidence="3">Uncharacterized protein</fullName>
    </submittedName>
</protein>
<comment type="caution">
    <text evidence="3">The sequence shown here is derived from an EMBL/GenBank/DDBJ whole genome shotgun (WGS) entry which is preliminary data.</text>
</comment>
<dbReference type="PANTHER" id="PTHR24118">
    <property type="entry name" value="POTE ANKYRIN DOMAIN"/>
    <property type="match status" value="1"/>
</dbReference>
<dbReference type="Pfam" id="PF12796">
    <property type="entry name" value="Ank_2"/>
    <property type="match status" value="3"/>
</dbReference>
<dbReference type="Gene3D" id="1.25.40.20">
    <property type="entry name" value="Ankyrin repeat-containing domain"/>
    <property type="match status" value="5"/>
</dbReference>
<organism evidence="3 4">
    <name type="scientific">Porites lobata</name>
    <dbReference type="NCBI Taxonomy" id="104759"/>
    <lineage>
        <taxon>Eukaryota</taxon>
        <taxon>Metazoa</taxon>
        <taxon>Cnidaria</taxon>
        <taxon>Anthozoa</taxon>
        <taxon>Hexacorallia</taxon>
        <taxon>Scleractinia</taxon>
        <taxon>Fungiina</taxon>
        <taxon>Poritidae</taxon>
        <taxon>Porites</taxon>
    </lineage>
</organism>
<dbReference type="SUPFAM" id="SSF48403">
    <property type="entry name" value="Ankyrin repeat"/>
    <property type="match status" value="2"/>
</dbReference>
<feature type="repeat" description="ANK" evidence="1">
    <location>
        <begin position="319"/>
        <end position="345"/>
    </location>
</feature>
<reference evidence="3 4" key="1">
    <citation type="submission" date="2022-05" db="EMBL/GenBank/DDBJ databases">
        <authorList>
            <consortium name="Genoscope - CEA"/>
            <person name="William W."/>
        </authorList>
    </citation>
    <scope>NUCLEOTIDE SEQUENCE [LARGE SCALE GENOMIC DNA]</scope>
</reference>
<feature type="repeat" description="ANK" evidence="1">
    <location>
        <begin position="76"/>
        <end position="108"/>
    </location>
</feature>
<gene>
    <name evidence="3" type="ORF">PLOB_00020349</name>
</gene>
<evidence type="ECO:0000313" key="4">
    <source>
        <dbReference type="Proteomes" id="UP001159405"/>
    </source>
</evidence>
<keyword evidence="4" id="KW-1185">Reference proteome</keyword>
<feature type="repeat" description="ANK" evidence="1">
    <location>
        <begin position="147"/>
        <end position="179"/>
    </location>
</feature>
<evidence type="ECO:0000256" key="2">
    <source>
        <dbReference type="SAM" id="MobiDB-lite"/>
    </source>
</evidence>